<dbReference type="RefSeq" id="WP_108948041.1">
    <property type="nucleotide sequence ID" value="NZ_CP022187.1"/>
</dbReference>
<evidence type="ECO:0000313" key="2">
    <source>
        <dbReference type="Proteomes" id="UP000244930"/>
    </source>
</evidence>
<reference evidence="1 2" key="1">
    <citation type="submission" date="2017-06" db="EMBL/GenBank/DDBJ databases">
        <title>Azoarcus.</title>
        <authorList>
            <person name="Woo J.-H."/>
            <person name="Kim H.-S."/>
        </authorList>
    </citation>
    <scope>NUCLEOTIDE SEQUENCE [LARGE SCALE GENOMIC DNA]</scope>
    <source>
        <strain evidence="1 2">TSPY31</strain>
    </source>
</reference>
<proteinExistence type="predicted"/>
<gene>
    <name evidence="1" type="ORF">CEW83_03110</name>
</gene>
<evidence type="ECO:0000313" key="1">
    <source>
        <dbReference type="EMBL" id="AWI74333.1"/>
    </source>
</evidence>
<accession>A0A2U8GMA4</accession>
<sequence>MRPLSASQLLYLWDAGQSRHPIDRALLALALGLPEEAPDGLADHPVGWREARLLALRNATFGAQLDGYDACPRCGAMMEFSVDGDTLLAALPLPADDALIELDGGQWRLPSSRDQALALAADDPERVARHLLARCHVAGSEDISAAQAAALEALMEDLDPAANIRLGMHCSECGEHWDALLDVGSWFWDELGARARELLHAVHRLALAYGWREADILALSPARRAAYLDLIG</sequence>
<organism evidence="1 2">
    <name type="scientific">Parazoarcus communis</name>
    <dbReference type="NCBI Taxonomy" id="41977"/>
    <lineage>
        <taxon>Bacteria</taxon>
        <taxon>Pseudomonadati</taxon>
        <taxon>Pseudomonadota</taxon>
        <taxon>Betaproteobacteria</taxon>
        <taxon>Rhodocyclales</taxon>
        <taxon>Zoogloeaceae</taxon>
        <taxon>Parazoarcus</taxon>
    </lineage>
</organism>
<keyword evidence="2" id="KW-1185">Reference proteome</keyword>
<protein>
    <submittedName>
        <fullName evidence="1">Phage baseplate protein</fullName>
    </submittedName>
</protein>
<name>A0A2U8GMA4_9RHOO</name>
<dbReference type="Proteomes" id="UP000244930">
    <property type="component" value="Chromosome"/>
</dbReference>
<dbReference type="AlphaFoldDB" id="A0A2U8GMA4"/>
<dbReference type="KEGG" id="acom:CEW83_03110"/>
<dbReference type="EMBL" id="CP022187">
    <property type="protein sequence ID" value="AWI74333.1"/>
    <property type="molecule type" value="Genomic_DNA"/>
</dbReference>